<gene>
    <name evidence="4" type="ORF">B0H15DRAFT_607402</name>
</gene>
<keyword evidence="3" id="KW-1133">Transmembrane helix</keyword>
<keyword evidence="5" id="KW-1185">Reference proteome</keyword>
<feature type="transmembrane region" description="Helical" evidence="3">
    <location>
        <begin position="304"/>
        <end position="323"/>
    </location>
</feature>
<dbReference type="AlphaFoldDB" id="A0AAD6TUE4"/>
<feature type="transmembrane region" description="Helical" evidence="3">
    <location>
        <begin position="366"/>
        <end position="387"/>
    </location>
</feature>
<keyword evidence="3" id="KW-0812">Transmembrane</keyword>
<evidence type="ECO:0000256" key="1">
    <source>
        <dbReference type="ARBA" id="ARBA00004141"/>
    </source>
</evidence>
<dbReference type="EMBL" id="JARJCN010000086">
    <property type="protein sequence ID" value="KAJ7075993.1"/>
    <property type="molecule type" value="Genomic_DNA"/>
</dbReference>
<dbReference type="Proteomes" id="UP001222325">
    <property type="component" value="Unassembled WGS sequence"/>
</dbReference>
<evidence type="ECO:0000313" key="5">
    <source>
        <dbReference type="Proteomes" id="UP001222325"/>
    </source>
</evidence>
<feature type="transmembrane region" description="Helical" evidence="3">
    <location>
        <begin position="393"/>
        <end position="416"/>
    </location>
</feature>
<dbReference type="GO" id="GO:0016020">
    <property type="term" value="C:membrane"/>
    <property type="evidence" value="ECO:0007669"/>
    <property type="project" value="UniProtKB-SubCell"/>
</dbReference>
<keyword evidence="3" id="KW-0472">Membrane</keyword>
<evidence type="ECO:0000313" key="4">
    <source>
        <dbReference type="EMBL" id="KAJ7075993.1"/>
    </source>
</evidence>
<dbReference type="Gene3D" id="1.20.1250.20">
    <property type="entry name" value="MFS general substrate transporter like domains"/>
    <property type="match status" value="2"/>
</dbReference>
<proteinExistence type="inferred from homology"/>
<accession>A0AAD6TUE4</accession>
<dbReference type="PANTHER" id="PTHR11360:SF234">
    <property type="entry name" value="MFS-TYPE TRANSPORTER DBAD-RELATED"/>
    <property type="match status" value="1"/>
</dbReference>
<comment type="subcellular location">
    <subcellularLocation>
        <location evidence="1">Membrane</location>
        <topology evidence="1">Multi-pass membrane protein</topology>
    </subcellularLocation>
</comment>
<feature type="transmembrane region" description="Helical" evidence="3">
    <location>
        <begin position="197"/>
        <end position="217"/>
    </location>
</feature>
<feature type="transmembrane region" description="Helical" evidence="3">
    <location>
        <begin position="131"/>
        <end position="153"/>
    </location>
</feature>
<evidence type="ECO:0000256" key="3">
    <source>
        <dbReference type="SAM" id="Phobius"/>
    </source>
</evidence>
<protein>
    <submittedName>
        <fullName evidence="4">Major facilitator superfamily domain-containing protein</fullName>
    </submittedName>
</protein>
<dbReference type="PANTHER" id="PTHR11360">
    <property type="entry name" value="MONOCARBOXYLATE TRANSPORTER"/>
    <property type="match status" value="1"/>
</dbReference>
<dbReference type="Pfam" id="PF07690">
    <property type="entry name" value="MFS_1"/>
    <property type="match status" value="1"/>
</dbReference>
<feature type="transmembrane region" description="Helical" evidence="3">
    <location>
        <begin position="238"/>
        <end position="260"/>
    </location>
</feature>
<comment type="similarity">
    <text evidence="2">Belongs to the major facilitator superfamily. Monocarboxylate porter (TC 2.A.1.13) family.</text>
</comment>
<organism evidence="4 5">
    <name type="scientific">Mycena belliarum</name>
    <dbReference type="NCBI Taxonomy" id="1033014"/>
    <lineage>
        <taxon>Eukaryota</taxon>
        <taxon>Fungi</taxon>
        <taxon>Dikarya</taxon>
        <taxon>Basidiomycota</taxon>
        <taxon>Agaricomycotina</taxon>
        <taxon>Agaricomycetes</taxon>
        <taxon>Agaricomycetidae</taxon>
        <taxon>Agaricales</taxon>
        <taxon>Marasmiineae</taxon>
        <taxon>Mycenaceae</taxon>
        <taxon>Mycena</taxon>
    </lineage>
</organism>
<feature type="transmembrane region" description="Helical" evidence="3">
    <location>
        <begin position="329"/>
        <end position="354"/>
    </location>
</feature>
<dbReference type="SUPFAM" id="SSF103473">
    <property type="entry name" value="MFS general substrate transporter"/>
    <property type="match status" value="1"/>
</dbReference>
<dbReference type="InterPro" id="IPR050327">
    <property type="entry name" value="Proton-linked_MCT"/>
</dbReference>
<dbReference type="InterPro" id="IPR036259">
    <property type="entry name" value="MFS_trans_sf"/>
</dbReference>
<evidence type="ECO:0000256" key="2">
    <source>
        <dbReference type="ARBA" id="ARBA00006727"/>
    </source>
</evidence>
<comment type="caution">
    <text evidence="4">The sequence shown here is derived from an EMBL/GenBank/DDBJ whole genome shotgun (WGS) entry which is preliminary data.</text>
</comment>
<dbReference type="GO" id="GO:0022857">
    <property type="term" value="F:transmembrane transporter activity"/>
    <property type="evidence" value="ECO:0007669"/>
    <property type="project" value="InterPro"/>
</dbReference>
<reference evidence="4" key="1">
    <citation type="submission" date="2023-03" db="EMBL/GenBank/DDBJ databases">
        <title>Massive genome expansion in bonnet fungi (Mycena s.s.) driven by repeated elements and novel gene families across ecological guilds.</title>
        <authorList>
            <consortium name="Lawrence Berkeley National Laboratory"/>
            <person name="Harder C.B."/>
            <person name="Miyauchi S."/>
            <person name="Viragh M."/>
            <person name="Kuo A."/>
            <person name="Thoen E."/>
            <person name="Andreopoulos B."/>
            <person name="Lu D."/>
            <person name="Skrede I."/>
            <person name="Drula E."/>
            <person name="Henrissat B."/>
            <person name="Morin E."/>
            <person name="Kohler A."/>
            <person name="Barry K."/>
            <person name="LaButti K."/>
            <person name="Morin E."/>
            <person name="Salamov A."/>
            <person name="Lipzen A."/>
            <person name="Mereny Z."/>
            <person name="Hegedus B."/>
            <person name="Baldrian P."/>
            <person name="Stursova M."/>
            <person name="Weitz H."/>
            <person name="Taylor A."/>
            <person name="Grigoriev I.V."/>
            <person name="Nagy L.G."/>
            <person name="Martin F."/>
            <person name="Kauserud H."/>
        </authorList>
    </citation>
    <scope>NUCLEOTIDE SEQUENCE</scope>
    <source>
        <strain evidence="4">CBHHK173m</strain>
    </source>
</reference>
<feature type="transmembrane region" description="Helical" evidence="3">
    <location>
        <begin position="107"/>
        <end position="125"/>
    </location>
</feature>
<feature type="transmembrane region" description="Helical" evidence="3">
    <location>
        <begin position="165"/>
        <end position="185"/>
    </location>
</feature>
<name>A0AAD6TUE4_9AGAR</name>
<sequence>MRQRTDRRATRWRVPRVGDSRWGVHDLFCWARVLQCIWVRRYSRPPYFLLNSIVCAQSVYQDYYVREFMTHRSPSEIAWIGSCQIALQFVLGLPVGKAFDAGYFQHLIIAGSLVYCAALWILSFAKPNQYYLVFLTQGVGLGLGLGLTFLPALGAAAHHFTRRRGLAIGIMTSGASFGGIVFPFMLNRLLFHQGFALGVRATAALITGLLLLANLLMRPRYPKNRPAAPAALRHMLRDGAYMAFVLAGLAIMLGLFYPIFYLQLYAITRGIRPQLAFDTVSLLNAGGVVGRLIPPFLADHVGSFAVIIPTTFLAAVCVLSMLAAAERGIIAIALFYGALNAAFVSLTPTLLAELSTDRSEVGLRMGVWFTVNALAALGGQPISGALIRGDFRWSTVFAGTCLCAGGCVLVLSRVLWGRKRQVAK</sequence>
<dbReference type="InterPro" id="IPR011701">
    <property type="entry name" value="MFS"/>
</dbReference>